<comment type="caution">
    <text evidence="2">The sequence shown here is derived from an EMBL/GenBank/DDBJ whole genome shotgun (WGS) entry which is preliminary data.</text>
</comment>
<reference evidence="2 3" key="1">
    <citation type="submission" date="2022-05" db="EMBL/GenBank/DDBJ databases">
        <authorList>
            <consortium name="Genoscope - CEA"/>
            <person name="William W."/>
        </authorList>
    </citation>
    <scope>NUCLEOTIDE SEQUENCE [LARGE SCALE GENOMIC DNA]</scope>
</reference>
<evidence type="ECO:0000313" key="2">
    <source>
        <dbReference type="EMBL" id="CAH3181599.1"/>
    </source>
</evidence>
<accession>A0ABN8RRY7</accession>
<proteinExistence type="predicted"/>
<organism evidence="2 3">
    <name type="scientific">Porites lobata</name>
    <dbReference type="NCBI Taxonomy" id="104759"/>
    <lineage>
        <taxon>Eukaryota</taxon>
        <taxon>Metazoa</taxon>
        <taxon>Cnidaria</taxon>
        <taxon>Anthozoa</taxon>
        <taxon>Hexacorallia</taxon>
        <taxon>Scleractinia</taxon>
        <taxon>Fungiina</taxon>
        <taxon>Poritidae</taxon>
        <taxon>Porites</taxon>
    </lineage>
</organism>
<dbReference type="Proteomes" id="UP001159405">
    <property type="component" value="Unassembled WGS sequence"/>
</dbReference>
<feature type="non-terminal residue" evidence="2">
    <location>
        <position position="123"/>
    </location>
</feature>
<protein>
    <submittedName>
        <fullName evidence="2">Uncharacterized protein</fullName>
    </submittedName>
</protein>
<feature type="compositionally biased region" description="Basic and acidic residues" evidence="1">
    <location>
        <begin position="110"/>
        <end position="123"/>
    </location>
</feature>
<dbReference type="EMBL" id="CALNXK010000301">
    <property type="protein sequence ID" value="CAH3181599.1"/>
    <property type="molecule type" value="Genomic_DNA"/>
</dbReference>
<name>A0ABN8RRY7_9CNID</name>
<feature type="region of interest" description="Disordered" evidence="1">
    <location>
        <begin position="91"/>
        <end position="123"/>
    </location>
</feature>
<gene>
    <name evidence="2" type="ORF">PLOB_00025734</name>
</gene>
<sequence length="123" mass="14011">MSFYSSIYFYSDQSLSTVPKSRCALRGPFEAGQEVEVKWAGQRFIGIILKTADKDQKEQIEQFTNLASKHVQEWIEGGHDVKENITTLIHMSLPEKASHSTKRARGPNPNEERDNEGRQSKDV</sequence>
<keyword evidence="3" id="KW-1185">Reference proteome</keyword>
<evidence type="ECO:0000256" key="1">
    <source>
        <dbReference type="SAM" id="MobiDB-lite"/>
    </source>
</evidence>
<evidence type="ECO:0000313" key="3">
    <source>
        <dbReference type="Proteomes" id="UP001159405"/>
    </source>
</evidence>